<comment type="caution">
    <text evidence="1">The sequence shown here is derived from an EMBL/GenBank/DDBJ whole genome shotgun (WGS) entry which is preliminary data.</text>
</comment>
<accession>A0A5C4QI68</accession>
<reference evidence="1 2" key="1">
    <citation type="submission" date="2019-06" db="EMBL/GenBank/DDBJ databases">
        <title>Micromonospora ordensis sp. nov., isolated from deep marine sediment.</title>
        <authorList>
            <person name="Veyisoglu A."/>
            <person name="Carro L."/>
            <person name="Klenk H.-P."/>
            <person name="Sahin N."/>
        </authorList>
    </citation>
    <scope>NUCLEOTIDE SEQUENCE [LARGE SCALE GENOMIC DNA]</scope>
    <source>
        <strain evidence="1 2">S2509</strain>
    </source>
</reference>
<dbReference type="OrthoDB" id="5193456at2"/>
<dbReference type="AlphaFoldDB" id="A0A5C4QI68"/>
<keyword evidence="2" id="KW-1185">Reference proteome</keyword>
<dbReference type="Proteomes" id="UP000306145">
    <property type="component" value="Unassembled WGS sequence"/>
</dbReference>
<organism evidence="1 2">
    <name type="scientific">Micromonospora orduensis</name>
    <dbReference type="NCBI Taxonomy" id="1420891"/>
    <lineage>
        <taxon>Bacteria</taxon>
        <taxon>Bacillati</taxon>
        <taxon>Actinomycetota</taxon>
        <taxon>Actinomycetes</taxon>
        <taxon>Micromonosporales</taxon>
        <taxon>Micromonosporaceae</taxon>
        <taxon>Micromonospora</taxon>
    </lineage>
</organism>
<evidence type="ECO:0000313" key="2">
    <source>
        <dbReference type="Proteomes" id="UP000306145"/>
    </source>
</evidence>
<dbReference type="Gene3D" id="1.10.287.1060">
    <property type="entry name" value="ESAT-6-like"/>
    <property type="match status" value="1"/>
</dbReference>
<dbReference type="NCBIfam" id="TIGR03930">
    <property type="entry name" value="WXG100_ESAT6"/>
    <property type="match status" value="1"/>
</dbReference>
<dbReference type="Pfam" id="PF06013">
    <property type="entry name" value="WXG100"/>
    <property type="match status" value="1"/>
</dbReference>
<sequence length="131" mass="14154">MSVVRLCSSDCGSSSREGLRMGAKFSITDNAVNQHSSNLDTSVAALNSQARSFISAIEPLPAVWKGAAFQSWDQLTQRWNTAMADLNKALTDITSRVGSAGQLYDTYHSEQTSQLQSTMGSANWDGAKFRG</sequence>
<dbReference type="SUPFAM" id="SSF140453">
    <property type="entry name" value="EsxAB dimer-like"/>
    <property type="match status" value="1"/>
</dbReference>
<evidence type="ECO:0000313" key="1">
    <source>
        <dbReference type="EMBL" id="TNH24854.1"/>
    </source>
</evidence>
<name>A0A5C4QI68_9ACTN</name>
<dbReference type="EMBL" id="VDFY01000209">
    <property type="protein sequence ID" value="TNH24854.1"/>
    <property type="molecule type" value="Genomic_DNA"/>
</dbReference>
<dbReference type="InterPro" id="IPR010310">
    <property type="entry name" value="T7SS_ESAT-6-like"/>
</dbReference>
<protein>
    <submittedName>
        <fullName evidence="1">WXG100 family type VII secretion target</fullName>
    </submittedName>
</protein>
<dbReference type="InterPro" id="IPR036689">
    <property type="entry name" value="ESAT-6-like_sf"/>
</dbReference>
<gene>
    <name evidence="1" type="ORF">FHG89_24305</name>
</gene>
<proteinExistence type="predicted"/>